<proteinExistence type="inferred from homology"/>
<evidence type="ECO:0000256" key="1">
    <source>
        <dbReference type="ARBA" id="ARBA00023016"/>
    </source>
</evidence>
<evidence type="ECO:0000259" key="4">
    <source>
        <dbReference type="Pfam" id="PF01965"/>
    </source>
</evidence>
<dbReference type="InterPro" id="IPR002818">
    <property type="entry name" value="DJ-1/PfpI"/>
</dbReference>
<evidence type="ECO:0000313" key="6">
    <source>
        <dbReference type="Proteomes" id="UP001229716"/>
    </source>
</evidence>
<accession>A0ABT7KSX3</accession>
<dbReference type="Proteomes" id="UP001229716">
    <property type="component" value="Unassembled WGS sequence"/>
</dbReference>
<dbReference type="PANTHER" id="PTHR48094">
    <property type="entry name" value="PROTEIN/NUCLEIC ACID DEGLYCASE DJ-1-RELATED"/>
    <property type="match status" value="1"/>
</dbReference>
<feature type="domain" description="DJ-1/PfpI" evidence="4">
    <location>
        <begin position="41"/>
        <end position="226"/>
    </location>
</feature>
<dbReference type="PANTHER" id="PTHR48094:SF11">
    <property type="entry name" value="GLUTATHIONE-INDEPENDENT GLYOXALASE HSP31-RELATED"/>
    <property type="match status" value="1"/>
</dbReference>
<gene>
    <name evidence="5" type="ORF">P6F46_04485</name>
</gene>
<evidence type="ECO:0000256" key="3">
    <source>
        <dbReference type="ARBA" id="ARBA00038493"/>
    </source>
</evidence>
<evidence type="ECO:0000256" key="2">
    <source>
        <dbReference type="ARBA" id="ARBA00023239"/>
    </source>
</evidence>
<evidence type="ECO:0000313" key="5">
    <source>
        <dbReference type="EMBL" id="MDL2417191.1"/>
    </source>
</evidence>
<dbReference type="InterPro" id="IPR050325">
    <property type="entry name" value="Prot/Nucl_acid_deglycase"/>
</dbReference>
<dbReference type="CDD" id="cd03141">
    <property type="entry name" value="GATase1_Hsp31_like"/>
    <property type="match status" value="1"/>
</dbReference>
<protein>
    <submittedName>
        <fullName evidence="5">Type 1 glutamine amidotransferase domain-containing protein</fullName>
    </submittedName>
</protein>
<keyword evidence="6" id="KW-1185">Reference proteome</keyword>
<name>A0ABT7KSX3_9BACI</name>
<reference evidence="5 6" key="1">
    <citation type="journal article" date="2023" name="Int. J. Mol. Sci.">
        <title>Pathogenicity and Genomic Characterization of a Novel Genospecies, Bacillus shihchuchen, of the Bacillus cereus Group Isolated from Chinese Softshell Turtle (Pelodiscus sinensis).</title>
        <authorList>
            <person name="Cheng L.W."/>
            <person name="Byadgi O.V."/>
            <person name="Tsai C.E."/>
            <person name="Wang P.C."/>
            <person name="Chen S.C."/>
        </authorList>
    </citation>
    <scope>NUCLEOTIDE SEQUENCE [LARGE SCALE GENOMIC DNA]</scope>
    <source>
        <strain evidence="5 6">QF108-045</strain>
    </source>
</reference>
<keyword evidence="1" id="KW-0346">Stress response</keyword>
<dbReference type="EMBL" id="JASWHZ010000001">
    <property type="protein sequence ID" value="MDL2417191.1"/>
    <property type="molecule type" value="Genomic_DNA"/>
</dbReference>
<organism evidence="5 6">
    <name type="scientific">Bacillus shihchuchen</name>
    <dbReference type="NCBI Taxonomy" id="3036942"/>
    <lineage>
        <taxon>Bacteria</taxon>
        <taxon>Bacillati</taxon>
        <taxon>Bacillota</taxon>
        <taxon>Bacilli</taxon>
        <taxon>Bacillales</taxon>
        <taxon>Bacillaceae</taxon>
        <taxon>Bacillus</taxon>
        <taxon>Bacillus cereus group</taxon>
    </lineage>
</organism>
<dbReference type="SUPFAM" id="SSF52317">
    <property type="entry name" value="Class I glutamine amidotransferase-like"/>
    <property type="match status" value="1"/>
</dbReference>
<dbReference type="InterPro" id="IPR029062">
    <property type="entry name" value="Class_I_gatase-like"/>
</dbReference>
<dbReference type="Pfam" id="PF01965">
    <property type="entry name" value="DJ-1_PfpI"/>
    <property type="match status" value="1"/>
</dbReference>
<comment type="similarity">
    <text evidence="3">Belongs to the peptidase C56 family. HSP31-like subfamily.</text>
</comment>
<comment type="caution">
    <text evidence="5">The sequence shown here is derived from an EMBL/GenBank/DDBJ whole genome shotgun (WGS) entry which is preliminary data.</text>
</comment>
<sequence length="251" mass="28221">MNFYIEETLQEDYDEEKMLVVLTSVEKYPNLNRATGLWLGEAVHFVKKVEEAGYEVDYVSPQGGYTPIDPHSLAMAESIDWEWYQKKEFMNRLGSTMKPSEVNPEDYAVIYYAGGHGVIWDFPENKELQMISRNIYENGGIVSSVCHGAAGLFHITLSNGERLISGKKVTGFSNEEEKLAELDQFVPFLTEDELIKNGGLYEKAAQPWEAYAVEDNRVITGQNPASGGPVAELVLQHVKITCNKKADFPLL</sequence>
<keyword evidence="2" id="KW-0456">Lyase</keyword>
<dbReference type="Gene3D" id="3.40.50.880">
    <property type="match status" value="1"/>
</dbReference>
<keyword evidence="5" id="KW-0315">Glutamine amidotransferase</keyword>